<feature type="transmembrane region" description="Helical" evidence="1">
    <location>
        <begin position="12"/>
        <end position="30"/>
    </location>
</feature>
<keyword evidence="1" id="KW-0812">Transmembrane</keyword>
<dbReference type="RefSeq" id="WP_086568036.1">
    <property type="nucleotide sequence ID" value="NZ_NGFP01000009.1"/>
</dbReference>
<gene>
    <name evidence="2" type="ORF">CA984_03605</name>
</gene>
<keyword evidence="1" id="KW-0472">Membrane</keyword>
<reference evidence="2 3" key="1">
    <citation type="submission" date="2017-05" db="EMBL/GenBank/DDBJ databases">
        <title>Biotechnological potential of actinobacteria isolated from South African environments.</title>
        <authorList>
            <person name="Le Roes-Hill M."/>
            <person name="Prins A."/>
            <person name="Durrell K.A."/>
        </authorList>
    </citation>
    <scope>NUCLEOTIDE SEQUENCE [LARGE SCALE GENOMIC DNA]</scope>
    <source>
        <strain evidence="2">M26</strain>
    </source>
</reference>
<proteinExistence type="predicted"/>
<dbReference type="AlphaFoldDB" id="A0A243RVW5"/>
<protein>
    <recommendedName>
        <fullName evidence="4">Holin</fullName>
    </recommendedName>
</protein>
<dbReference type="EMBL" id="NGFP01000009">
    <property type="protein sequence ID" value="OUC99305.1"/>
    <property type="molecule type" value="Genomic_DNA"/>
</dbReference>
<evidence type="ECO:0000256" key="1">
    <source>
        <dbReference type="SAM" id="Phobius"/>
    </source>
</evidence>
<sequence length="94" mass="9844">MYDLVLSWVRTAVPAAVGSLIAWLATKGLVLNPAEATGLILAVGGVCVTLYQVLVSTLQRKWPIVGVLLGSTKVPTYQPGTSQGLHAGRDLTSL</sequence>
<feature type="transmembrane region" description="Helical" evidence="1">
    <location>
        <begin position="36"/>
        <end position="54"/>
    </location>
</feature>
<dbReference type="Proteomes" id="UP000194761">
    <property type="component" value="Unassembled WGS sequence"/>
</dbReference>
<comment type="caution">
    <text evidence="2">The sequence shown here is derived from an EMBL/GenBank/DDBJ whole genome shotgun (WGS) entry which is preliminary data.</text>
</comment>
<evidence type="ECO:0008006" key="4">
    <source>
        <dbReference type="Google" id="ProtNLM"/>
    </source>
</evidence>
<accession>A0A243RVW5</accession>
<evidence type="ECO:0000313" key="2">
    <source>
        <dbReference type="EMBL" id="OUC99305.1"/>
    </source>
</evidence>
<organism evidence="2 3">
    <name type="scientific">Streptosporangium minutum</name>
    <dbReference type="NCBI Taxonomy" id="569862"/>
    <lineage>
        <taxon>Bacteria</taxon>
        <taxon>Bacillati</taxon>
        <taxon>Actinomycetota</taxon>
        <taxon>Actinomycetes</taxon>
        <taxon>Streptosporangiales</taxon>
        <taxon>Streptosporangiaceae</taxon>
        <taxon>Streptosporangium</taxon>
    </lineage>
</organism>
<evidence type="ECO:0000313" key="3">
    <source>
        <dbReference type="Proteomes" id="UP000194761"/>
    </source>
</evidence>
<name>A0A243RVW5_9ACTN</name>
<keyword evidence="3" id="KW-1185">Reference proteome</keyword>
<keyword evidence="1" id="KW-1133">Transmembrane helix</keyword>